<keyword evidence="1" id="KW-1133">Transmembrane helix</keyword>
<accession>A0A841ISM8</accession>
<name>A0A841ISM8_9ACTN</name>
<evidence type="ECO:0000313" key="3">
    <source>
        <dbReference type="Proteomes" id="UP000536604"/>
    </source>
</evidence>
<proteinExistence type="predicted"/>
<keyword evidence="1" id="KW-0812">Transmembrane</keyword>
<comment type="caution">
    <text evidence="2">The sequence shown here is derived from an EMBL/GenBank/DDBJ whole genome shotgun (WGS) entry which is preliminary data.</text>
</comment>
<evidence type="ECO:0000256" key="1">
    <source>
        <dbReference type="SAM" id="Phobius"/>
    </source>
</evidence>
<keyword evidence="3" id="KW-1185">Reference proteome</keyword>
<sequence>MSISSLLSLLALVAVLTLVVAMFVGGAVYVLRLRRHGSEAVLAASRKRRELRD</sequence>
<keyword evidence="1" id="KW-0472">Membrane</keyword>
<evidence type="ECO:0000313" key="2">
    <source>
        <dbReference type="EMBL" id="MBB6121284.1"/>
    </source>
</evidence>
<organism evidence="2 3">
    <name type="scientific">Nocardiopsis algeriensis</name>
    <dbReference type="NCBI Taxonomy" id="1478215"/>
    <lineage>
        <taxon>Bacteria</taxon>
        <taxon>Bacillati</taxon>
        <taxon>Actinomycetota</taxon>
        <taxon>Actinomycetes</taxon>
        <taxon>Streptosporangiales</taxon>
        <taxon>Nocardiopsidaceae</taxon>
        <taxon>Nocardiopsis</taxon>
    </lineage>
</organism>
<reference evidence="2 3" key="1">
    <citation type="submission" date="2020-08" db="EMBL/GenBank/DDBJ databases">
        <title>Genomic Encyclopedia of Type Strains, Phase III (KMG-III): the genomes of soil and plant-associated and newly described type strains.</title>
        <authorList>
            <person name="Whitman W."/>
        </authorList>
    </citation>
    <scope>NUCLEOTIDE SEQUENCE [LARGE SCALE GENOMIC DNA]</scope>
    <source>
        <strain evidence="2 3">CECT 8712</strain>
    </source>
</reference>
<dbReference type="Proteomes" id="UP000536604">
    <property type="component" value="Unassembled WGS sequence"/>
</dbReference>
<protein>
    <submittedName>
        <fullName evidence="2">Uncharacterized protein</fullName>
    </submittedName>
</protein>
<dbReference type="EMBL" id="JACHJO010000009">
    <property type="protein sequence ID" value="MBB6121284.1"/>
    <property type="molecule type" value="Genomic_DNA"/>
</dbReference>
<dbReference type="RefSeq" id="WP_184292728.1">
    <property type="nucleotide sequence ID" value="NZ_JACHJO010000009.1"/>
</dbReference>
<feature type="transmembrane region" description="Helical" evidence="1">
    <location>
        <begin position="6"/>
        <end position="31"/>
    </location>
</feature>
<dbReference type="AlphaFoldDB" id="A0A841ISM8"/>
<gene>
    <name evidence="2" type="ORF">FHS13_003252</name>
</gene>